<evidence type="ECO:0000256" key="8">
    <source>
        <dbReference type="SAM" id="MobiDB-lite"/>
    </source>
</evidence>
<feature type="compositionally biased region" description="Basic and acidic residues" evidence="8">
    <location>
        <begin position="285"/>
        <end position="323"/>
    </location>
</feature>
<dbReference type="GO" id="GO:0003964">
    <property type="term" value="F:RNA-directed DNA polymerase activity"/>
    <property type="evidence" value="ECO:0007669"/>
    <property type="project" value="UniProtKB-KW"/>
</dbReference>
<keyword evidence="4" id="KW-0255">Endonuclease</keyword>
<dbReference type="CDD" id="cd09272">
    <property type="entry name" value="RNase_HI_RT_Ty1"/>
    <property type="match status" value="1"/>
</dbReference>
<keyword evidence="6" id="KW-0695">RNA-directed DNA polymerase</keyword>
<dbReference type="CDD" id="cd00320">
    <property type="entry name" value="cpn10"/>
    <property type="match status" value="1"/>
</dbReference>
<feature type="domain" description="Integrase catalytic" evidence="9">
    <location>
        <begin position="392"/>
        <end position="489"/>
    </location>
</feature>
<proteinExistence type="predicted"/>
<dbReference type="InterPro" id="IPR001584">
    <property type="entry name" value="Integrase_cat-core"/>
</dbReference>
<evidence type="ECO:0000256" key="7">
    <source>
        <dbReference type="ARBA" id="ARBA00023186"/>
    </source>
</evidence>
<dbReference type="InterPro" id="IPR012337">
    <property type="entry name" value="RNaseH-like_sf"/>
</dbReference>
<evidence type="ECO:0000256" key="5">
    <source>
        <dbReference type="ARBA" id="ARBA00022801"/>
    </source>
</evidence>
<reference evidence="10" key="1">
    <citation type="submission" date="2023-07" db="EMBL/GenBank/DDBJ databases">
        <title>A chromosome-level genome assembly of Lolium multiflorum.</title>
        <authorList>
            <person name="Chen Y."/>
            <person name="Copetti D."/>
            <person name="Kolliker R."/>
            <person name="Studer B."/>
        </authorList>
    </citation>
    <scope>NUCLEOTIDE SEQUENCE</scope>
    <source>
        <strain evidence="10">02402/16</strain>
        <tissue evidence="10">Leaf</tissue>
    </source>
</reference>
<evidence type="ECO:0000313" key="11">
    <source>
        <dbReference type="Proteomes" id="UP001231189"/>
    </source>
</evidence>
<feature type="compositionally biased region" description="Basic and acidic residues" evidence="8">
    <location>
        <begin position="944"/>
        <end position="964"/>
    </location>
</feature>
<dbReference type="GO" id="GO:0016787">
    <property type="term" value="F:hydrolase activity"/>
    <property type="evidence" value="ECO:0007669"/>
    <property type="project" value="UniProtKB-KW"/>
</dbReference>
<feature type="compositionally biased region" description="Acidic residues" evidence="8">
    <location>
        <begin position="2064"/>
        <end position="2073"/>
    </location>
</feature>
<name>A0AAD8SDB0_LOLMU</name>
<feature type="compositionally biased region" description="Polar residues" evidence="8">
    <location>
        <begin position="1006"/>
        <end position="1027"/>
    </location>
</feature>
<keyword evidence="5" id="KW-0378">Hydrolase</keyword>
<dbReference type="PANTHER" id="PTHR47718:SF13">
    <property type="entry name" value="OS09G0290500 PROTEIN"/>
    <property type="match status" value="1"/>
</dbReference>
<dbReference type="GO" id="GO:0003676">
    <property type="term" value="F:nucleic acid binding"/>
    <property type="evidence" value="ECO:0007669"/>
    <property type="project" value="InterPro"/>
</dbReference>
<dbReference type="InterPro" id="IPR043502">
    <property type="entry name" value="DNA/RNA_pol_sf"/>
</dbReference>
<keyword evidence="1" id="KW-0808">Transferase</keyword>
<dbReference type="GO" id="GO:0004519">
    <property type="term" value="F:endonuclease activity"/>
    <property type="evidence" value="ECO:0007669"/>
    <property type="project" value="UniProtKB-KW"/>
</dbReference>
<dbReference type="Gene3D" id="3.30.70.270">
    <property type="match status" value="1"/>
</dbReference>
<dbReference type="Pfam" id="PF13976">
    <property type="entry name" value="gag_pre-integrs"/>
    <property type="match status" value="1"/>
</dbReference>
<dbReference type="SUPFAM" id="SSF53098">
    <property type="entry name" value="Ribonuclease H-like"/>
    <property type="match status" value="1"/>
</dbReference>
<feature type="region of interest" description="Disordered" evidence="8">
    <location>
        <begin position="273"/>
        <end position="325"/>
    </location>
</feature>
<dbReference type="Pfam" id="PF25597">
    <property type="entry name" value="SH3_retrovirus"/>
    <property type="match status" value="1"/>
</dbReference>
<keyword evidence="3" id="KW-0540">Nuclease</keyword>
<dbReference type="InterPro" id="IPR036397">
    <property type="entry name" value="RNaseH_sf"/>
</dbReference>
<dbReference type="InterPro" id="IPR037124">
    <property type="entry name" value="Chaperonin_GroES_sf"/>
</dbReference>
<dbReference type="SUPFAM" id="SSF50129">
    <property type="entry name" value="GroES-like"/>
    <property type="match status" value="1"/>
</dbReference>
<dbReference type="SUPFAM" id="SSF56672">
    <property type="entry name" value="DNA/RNA polymerases"/>
    <property type="match status" value="1"/>
</dbReference>
<dbReference type="GO" id="GO:0044183">
    <property type="term" value="F:protein folding chaperone"/>
    <property type="evidence" value="ECO:0007669"/>
    <property type="project" value="InterPro"/>
</dbReference>
<evidence type="ECO:0000259" key="9">
    <source>
        <dbReference type="PROSITE" id="PS50994"/>
    </source>
</evidence>
<dbReference type="Gene3D" id="3.30.420.10">
    <property type="entry name" value="Ribonuclease H-like superfamily/Ribonuclease H"/>
    <property type="match status" value="1"/>
</dbReference>
<dbReference type="InterPro" id="IPR057670">
    <property type="entry name" value="SH3_retrovirus"/>
</dbReference>
<dbReference type="InterPro" id="IPR018289">
    <property type="entry name" value="MULE_transposase_dom"/>
</dbReference>
<dbReference type="Pfam" id="PF14223">
    <property type="entry name" value="Retrotran_gag_2"/>
    <property type="match status" value="1"/>
</dbReference>
<evidence type="ECO:0000256" key="2">
    <source>
        <dbReference type="ARBA" id="ARBA00022695"/>
    </source>
</evidence>
<dbReference type="InterPro" id="IPR020818">
    <property type="entry name" value="Chaperonin_GroES"/>
</dbReference>
<accession>A0AAD8SDB0</accession>
<dbReference type="InterPro" id="IPR011032">
    <property type="entry name" value="GroES-like_sf"/>
</dbReference>
<dbReference type="Pfam" id="PF03101">
    <property type="entry name" value="FAR1"/>
    <property type="match status" value="1"/>
</dbReference>
<dbReference type="EMBL" id="JAUUTY010000004">
    <property type="protein sequence ID" value="KAK1649889.1"/>
    <property type="molecule type" value="Genomic_DNA"/>
</dbReference>
<dbReference type="Gene3D" id="2.30.33.40">
    <property type="entry name" value="GroES chaperonin"/>
    <property type="match status" value="1"/>
</dbReference>
<feature type="region of interest" description="Disordered" evidence="8">
    <location>
        <begin position="2041"/>
        <end position="2079"/>
    </location>
</feature>
<dbReference type="FunFam" id="3.10.20.370:FF:000001">
    <property type="entry name" value="Retrovirus-related Pol polyprotein from transposon 17.6-like protein"/>
    <property type="match status" value="1"/>
</dbReference>
<dbReference type="FunFam" id="3.30.70.270:FF:000026">
    <property type="entry name" value="Transposon Ty3-G Gag-Pol polyprotein"/>
    <property type="match status" value="1"/>
</dbReference>
<dbReference type="GO" id="GO:0005524">
    <property type="term" value="F:ATP binding"/>
    <property type="evidence" value="ECO:0007669"/>
    <property type="project" value="InterPro"/>
</dbReference>
<dbReference type="InterPro" id="IPR041373">
    <property type="entry name" value="RT_RNaseH"/>
</dbReference>
<feature type="region of interest" description="Disordered" evidence="8">
    <location>
        <begin position="942"/>
        <end position="966"/>
    </location>
</feature>
<evidence type="ECO:0000313" key="10">
    <source>
        <dbReference type="EMBL" id="KAK1649889.1"/>
    </source>
</evidence>
<dbReference type="PROSITE" id="PS50994">
    <property type="entry name" value="INTEGRASE"/>
    <property type="match status" value="1"/>
</dbReference>
<evidence type="ECO:0000256" key="6">
    <source>
        <dbReference type="ARBA" id="ARBA00022918"/>
    </source>
</evidence>
<dbReference type="Proteomes" id="UP001231189">
    <property type="component" value="Unassembled WGS sequence"/>
</dbReference>
<dbReference type="InterPro" id="IPR025724">
    <property type="entry name" value="GAG-pre-integrase_dom"/>
</dbReference>
<dbReference type="GO" id="GO:0015074">
    <property type="term" value="P:DNA integration"/>
    <property type="evidence" value="ECO:0007669"/>
    <property type="project" value="InterPro"/>
</dbReference>
<dbReference type="InterPro" id="IPR043128">
    <property type="entry name" value="Rev_trsase/Diguanyl_cyclase"/>
</dbReference>
<evidence type="ECO:0000256" key="1">
    <source>
        <dbReference type="ARBA" id="ARBA00022679"/>
    </source>
</evidence>
<feature type="compositionally biased region" description="Basic and acidic residues" evidence="8">
    <location>
        <begin position="2054"/>
        <end position="2063"/>
    </location>
</feature>
<protein>
    <recommendedName>
        <fullName evidence="9">Integrase catalytic domain-containing protein</fullName>
    </recommendedName>
</protein>
<feature type="region of interest" description="Disordered" evidence="8">
    <location>
        <begin position="1006"/>
        <end position="1030"/>
    </location>
</feature>
<gene>
    <name evidence="10" type="ORF">QYE76_067694</name>
</gene>
<sequence length="2186" mass="248426">MAKRLIPSLNRVLVEKVVQPNKTAAGILLPETTKQLNSAKVIAVGPGVHDRDGKLIPVSLKEGDTVLLPGYGGTEVKLAEKEVYEMSSLKFDLPQLDYTTRFALWQVKMRAILAQSSDLDEAIDAFGEKAKDTWTDAEKRKDRKALSLIQLHLSNNILQEVLQEKTTAELWIKLEEIYLSKDLTGRLHVKMKLFSHKLQDGGSVMNHLSSWKEIVSDLQSIEVKYEDEDLGLLLLCSLPNSFSNFRDTILLSRDKLTLAEVYDALQQKEKMKSMVQAESSSSKAEALEVRGRPEQRDNYYHNNRDKSKGDRGRSKSKGRDKFCRGSTLPGIAAAVSSDETSKTNLWHKRLGHMSELGMAELAKRELIDGCDLGNLEFCEHCIFETQTEKKVKILRTDNGMEFCSNEFDEFCSNDGMVRHHTIPYTPQQNGVAERMNMTIISRARCMLSNAKMHRSFWAEAASTACYLINRSPSVPLDKKTPIEVWSGSPADYSDLRVFGCTAYAHVDNGKLEPKAVKCIFLGYGSGVKAYRLWNPETKKIVLSRNVIFNEAVMFNDSPSTDISAIDSPDVSDDDQHRIGVQVEHAKENENVVPETNNDDNDVPPSPPFVQLQGRSIAADRPKRNITPPTRLIQECDIVDYALSCAEQVEHDIEPTTYTEAIASADKEKWFYSFGIVAMNDLELEQLDIKTAFLHGELEEEIYMDQPEGYVVPVTTPIASHFKLSALQYPSSEDDIEYMSRVPYSSAVGSLMYAMVCSRPDLSYAMSLVSRYMANPGKEHWKAVQWIFRYLRGTSKACLRFGRIGEGWKATLQDAVAQSTTEAEYMAIAEAGKEAVWLKGLYAELCGDNSCIKLFSDSQSAIYLTKDQMFHERTKHIDIKYHAIRDVVAKGKVKNMENSISGMIEEQNEYVGYNSDDSEMEENLQHEDGWSEDEFDIAYDEFDNDENHGKHIDDQNDENHGEHTDSLNTSEAQFDTQLEYDYYGESDLDTGHTDDVEGASVPEDSVDMSQAMPSASQPEKTQKGSNGNEYPDNNRDLYWMIKEMTFISEAAAFSFYNRYAKDYGFSVRLDQVKRFDDGVIRLRRFVCSREGRRPKKQLTTEGRVYRLRPESRCGCKARLVVKFDGRTGFWVVEDFRDKHNHDPAEPCETPFLRSHRTINDAQRSEILSLGSMGVRKHLIMRKFIAGSGSFAGVGFTRKDLYNMCSRERRRLLFDGDATTAIRIMAKRKKRDPEFFYEYDVDDKGRLKHMFWCDSQSRRDYQDYGDVLVFDSTYKMNKYKMPFVPFVGLNNHRRTTVFGCAILSSENEQTYVWLLKTFLKAMCQQKPKAVITDADYAMIGAIGKVFSGVSHHICSFHIEKNMEMHLPNKSLNEFRTLLYYTTSEQVFEERWHAFYRKWQSPKTRTWMKRMYNKRKLWAAAYLSEGFWLGMKSNQRSESLNSCLHLHLDGEMTIVDMIMHYDNAIVRLRENEAHDDCTASQTTPVPITNFRELEVAAAKIFTPAVFYIIQAASAGGGHQREELSGGLRSGKFPPEGEIDAIVTVIELDIISITIIIISTIITAVSTAGHRHRRSNLAFMDTDKFRNMSATYGLDSQVAANLYKAFASHYELPKKNFDKYHEPYKDKIDSSINKCVVVETVDHVIPEAYIEKTPFPAKMKEYSVINSAVHKSEKKPIEPEEQIKVEPAVAIVKDLVTENLEEGHIIFCEDASNIVSHPNKPKQASVPMLSVRIGDHCYYGLCDIGASISAIPYELYTEIMHEIGSCELEDIDVVIQLANRETISPIGIVRDVEVLCGIVLGHKISERGIEVDRAKVEAIEKMPYPRDVKGIRSVLGHAGFYRRFIKDFSKISKPLTNLLQKDVPFVFDDDCKEAFETLKKVLTTAPIVEPPDWNLPFEIMCDASDFAVGAVLGQRVNKKLNVIHYASKTLDAAQRNYATEKELLAVVFACDKFRSYIVDSKVTIHTDHAAIRYLMQKKDAKPRLIRWVLLLQEFDLHIVDRKGADNPVADNLSRLENIAYDPVPVNDSFPNEQLAAIKSTMVSKNKGKELPDEDNQDLEWKEENKGVEEEDEEEVEEDSRAHQRATIASVKVVDNPSVQTRAQEFAPEEGFHAALPSNWDIDHSNTAGRMKPEGEEWGNNSKSWDSPSDILLNRVEHNSEMIRNLTYKIDELQELVEKLVRNSSPPSPKE</sequence>
<organism evidence="10 11">
    <name type="scientific">Lolium multiflorum</name>
    <name type="common">Italian ryegrass</name>
    <name type="synonym">Lolium perenne subsp. multiflorum</name>
    <dbReference type="NCBI Taxonomy" id="4521"/>
    <lineage>
        <taxon>Eukaryota</taxon>
        <taxon>Viridiplantae</taxon>
        <taxon>Streptophyta</taxon>
        <taxon>Embryophyta</taxon>
        <taxon>Tracheophyta</taxon>
        <taxon>Spermatophyta</taxon>
        <taxon>Magnoliopsida</taxon>
        <taxon>Liliopsida</taxon>
        <taxon>Poales</taxon>
        <taxon>Poaceae</taxon>
        <taxon>BOP clade</taxon>
        <taxon>Pooideae</taxon>
        <taxon>Poodae</taxon>
        <taxon>Poeae</taxon>
        <taxon>Poeae Chloroplast Group 2 (Poeae type)</taxon>
        <taxon>Loliodinae</taxon>
        <taxon>Loliinae</taxon>
        <taxon>Lolium</taxon>
    </lineage>
</organism>
<dbReference type="Pfam" id="PF00166">
    <property type="entry name" value="Cpn10"/>
    <property type="match status" value="1"/>
</dbReference>
<dbReference type="Pfam" id="PF17917">
    <property type="entry name" value="RT_RNaseH"/>
    <property type="match status" value="1"/>
</dbReference>
<dbReference type="InterPro" id="IPR004330">
    <property type="entry name" value="FAR1_DNA_bnd_dom"/>
</dbReference>
<dbReference type="Pfam" id="PF10551">
    <property type="entry name" value="MULE"/>
    <property type="match status" value="1"/>
</dbReference>
<dbReference type="PANTHER" id="PTHR47718">
    <property type="entry name" value="OS01G0519700 PROTEIN"/>
    <property type="match status" value="1"/>
</dbReference>
<keyword evidence="11" id="KW-1185">Reference proteome</keyword>
<dbReference type="CDD" id="cd09274">
    <property type="entry name" value="RNase_HI_RT_Ty3"/>
    <property type="match status" value="1"/>
</dbReference>
<keyword evidence="7" id="KW-0143">Chaperone</keyword>
<dbReference type="SMART" id="SM00883">
    <property type="entry name" value="Cpn10"/>
    <property type="match status" value="1"/>
</dbReference>
<keyword evidence="2" id="KW-0548">Nucleotidyltransferase</keyword>
<comment type="caution">
    <text evidence="10">The sequence shown here is derived from an EMBL/GenBank/DDBJ whole genome shotgun (WGS) entry which is preliminary data.</text>
</comment>
<evidence type="ECO:0000256" key="4">
    <source>
        <dbReference type="ARBA" id="ARBA00022759"/>
    </source>
</evidence>
<evidence type="ECO:0000256" key="3">
    <source>
        <dbReference type="ARBA" id="ARBA00022722"/>
    </source>
</evidence>